<dbReference type="PROSITE" id="PS51161">
    <property type="entry name" value="ATP_CONE"/>
    <property type="match status" value="1"/>
</dbReference>
<evidence type="ECO:0000256" key="1">
    <source>
        <dbReference type="ARBA" id="ARBA00022741"/>
    </source>
</evidence>
<sequence>MEAQTLERTRNAAEEFNAVDESNTIDESRVIRESASVHQQVDAHNASVGQTQVADHGQIAHPYSRSCDTARTGVLVEKRDGRVVAFDPVNIMNAVKSAYADLDIEIGPQEEQRIRGIANQVEAEIKDRYHGPAKIEDIQNLVEHALIELHEYDVARTYTNYRLDKDIQRAKATDVNEAVARFVNNDPTLIHENANKDANVYATQRDLLAGAVSKAAAFSMLPPAVSNAHMKGDIHFHDADYSPFTAQSNCSLPNFWDMLANGFTLGNAPMASPKSIAIAATQITQIMKDVASSQYGGQTANRADEHLARYARKDYEKFLEEARENIPDGMPVEFAKRQVQNAKAHEPSKLHFGSREPLPMDTPFHDDVDELEQQREILAKIRTRKAIYDAMQTMEYQINSNRVSNGQTPFVTIGFGLGTDWFSREIQRAILLNRIRGLGKEHHTAIFPKLVFTIKHGVNADPEDPNYDLKQLALESATKRMYPDVVFYENIIKITGSFKAPMGCRSFLQGWVNPQTGEDEEDGRMNLGVVSVNIPRIALESRGDMDRFWRIFDERMEVAHQALQFRIMRCKQATPVNAPTLFRFGAFGRLGANESVDQLFNNERATVSLGYIGLAEAASVFFGKDWIRDHDWDEDGRQFALSIVRKMNELCKQWSAAEGYHYSVYSTPAESLTDRFNRMDREKFGEVEGVTDHDFYTNSFHYPVWLQPTPMEKLNYEKDFPYYASGGFINYCEYPCLQDNPKALEAVWDYAYRIGIGYLGTNTPIDHCFVCGFQGDFEPTEEGFKCPECGNSDPDKCNVTKRTCGYLGNPVSRPMVHGRHEEIAHRVKHMSGSTGKVTLDNGQTHEWFEEAK</sequence>
<dbReference type="AlphaFoldDB" id="A0A8J3F0W2"/>
<dbReference type="EMBL" id="BMDH01000001">
    <property type="protein sequence ID" value="GGI12696.1"/>
    <property type="molecule type" value="Genomic_DNA"/>
</dbReference>
<dbReference type="InterPro" id="IPR001150">
    <property type="entry name" value="Gly_radical"/>
</dbReference>
<dbReference type="Pfam" id="PF03477">
    <property type="entry name" value="ATP-cone"/>
    <property type="match status" value="1"/>
</dbReference>
<dbReference type="PANTHER" id="PTHR21075:SF0">
    <property type="entry name" value="ANAEROBIC RIBONUCLEOSIDE-TRIPHOSPHATE REDUCTASE"/>
    <property type="match status" value="1"/>
</dbReference>
<evidence type="ECO:0000256" key="4">
    <source>
        <dbReference type="PROSITE-ProRule" id="PRU00492"/>
    </source>
</evidence>
<dbReference type="SUPFAM" id="SSF51998">
    <property type="entry name" value="PFL-like glycyl radical enzymes"/>
    <property type="match status" value="1"/>
</dbReference>
<dbReference type="Gene3D" id="3.20.70.20">
    <property type="match status" value="1"/>
</dbReference>
<evidence type="ECO:0000259" key="6">
    <source>
        <dbReference type="PROSITE" id="PS51149"/>
    </source>
</evidence>
<accession>A0A8J3F0W2</accession>
<protein>
    <submittedName>
        <fullName evidence="8">Anaerobic ribonucleoside triphosphate reductase</fullName>
    </submittedName>
</protein>
<dbReference type="PANTHER" id="PTHR21075">
    <property type="entry name" value="ANAEROBIC RIBONUCLEOSIDE-TRIPHOSPHATE REDUCTASE"/>
    <property type="match status" value="1"/>
</dbReference>
<gene>
    <name evidence="8" type="primary">nrdD</name>
    <name evidence="8" type="ORF">GCM10007377_02250</name>
</gene>
<dbReference type="Pfam" id="PF13597">
    <property type="entry name" value="NRDD"/>
    <property type="match status" value="1"/>
</dbReference>
<organism evidence="8 9">
    <name type="scientific">Galliscardovia ingluviei</name>
    <dbReference type="NCBI Taxonomy" id="1769422"/>
    <lineage>
        <taxon>Bacteria</taxon>
        <taxon>Bacillati</taxon>
        <taxon>Actinomycetota</taxon>
        <taxon>Actinomycetes</taxon>
        <taxon>Bifidobacteriales</taxon>
        <taxon>Bifidobacteriaceae</taxon>
        <taxon>Galliscardovia</taxon>
    </lineage>
</organism>
<dbReference type="InterPro" id="IPR005144">
    <property type="entry name" value="ATP-cone_dom"/>
</dbReference>
<dbReference type="GO" id="GO:0031250">
    <property type="term" value="C:anaerobic ribonucleoside-triphosphate reductase complex"/>
    <property type="evidence" value="ECO:0007669"/>
    <property type="project" value="TreeGrafter"/>
</dbReference>
<dbReference type="PROSITE" id="PS00850">
    <property type="entry name" value="GLY_RADICAL_1"/>
    <property type="match status" value="1"/>
</dbReference>
<evidence type="ECO:0000256" key="2">
    <source>
        <dbReference type="ARBA" id="ARBA00022818"/>
    </source>
</evidence>
<dbReference type="RefSeq" id="WP_229714669.1">
    <property type="nucleotide sequence ID" value="NZ_BMDH01000001.1"/>
</dbReference>
<evidence type="ECO:0000256" key="3">
    <source>
        <dbReference type="ARBA" id="ARBA00022840"/>
    </source>
</evidence>
<evidence type="ECO:0000313" key="9">
    <source>
        <dbReference type="Proteomes" id="UP000619536"/>
    </source>
</evidence>
<dbReference type="Proteomes" id="UP000619536">
    <property type="component" value="Unassembled WGS sequence"/>
</dbReference>
<feature type="domain" description="Glycine radical" evidence="6">
    <location>
        <begin position="706"/>
        <end position="832"/>
    </location>
</feature>
<evidence type="ECO:0000313" key="8">
    <source>
        <dbReference type="EMBL" id="GGI12696.1"/>
    </source>
</evidence>
<keyword evidence="3 4" id="KW-0067">ATP-binding</keyword>
<comment type="caution">
    <text evidence="8">The sequence shown here is derived from an EMBL/GenBank/DDBJ whole genome shotgun (WGS) entry which is preliminary data.</text>
</comment>
<proteinExistence type="predicted"/>
<evidence type="ECO:0000259" key="7">
    <source>
        <dbReference type="PROSITE" id="PS51161"/>
    </source>
</evidence>
<dbReference type="PROSITE" id="PS51149">
    <property type="entry name" value="GLY_RADICAL_2"/>
    <property type="match status" value="1"/>
</dbReference>
<dbReference type="GO" id="GO:0006260">
    <property type="term" value="P:DNA replication"/>
    <property type="evidence" value="ECO:0007669"/>
    <property type="project" value="InterPro"/>
</dbReference>
<name>A0A8J3F0W2_9BIFI</name>
<evidence type="ECO:0000256" key="5">
    <source>
        <dbReference type="PROSITE-ProRule" id="PRU00493"/>
    </source>
</evidence>
<keyword evidence="2 5" id="KW-0556">Organic radical</keyword>
<dbReference type="CDD" id="cd01675">
    <property type="entry name" value="RNR_III"/>
    <property type="match status" value="1"/>
</dbReference>
<dbReference type="InterPro" id="IPR012833">
    <property type="entry name" value="NrdD"/>
</dbReference>
<dbReference type="GO" id="GO:0008998">
    <property type="term" value="F:ribonucleoside-triphosphate reductase (thioredoxin) activity"/>
    <property type="evidence" value="ECO:0007669"/>
    <property type="project" value="InterPro"/>
</dbReference>
<keyword evidence="1 4" id="KW-0547">Nucleotide-binding</keyword>
<dbReference type="NCBIfam" id="NF006732">
    <property type="entry name" value="PRK09263.1"/>
    <property type="match status" value="1"/>
</dbReference>
<dbReference type="InterPro" id="IPR019777">
    <property type="entry name" value="Form_AcTrfase_GR_CS"/>
</dbReference>
<reference evidence="8" key="1">
    <citation type="journal article" date="2014" name="Int. J. Syst. Evol. Microbiol.">
        <title>Complete genome sequence of Corynebacterium casei LMG S-19264T (=DSM 44701T), isolated from a smear-ripened cheese.</title>
        <authorList>
            <consortium name="US DOE Joint Genome Institute (JGI-PGF)"/>
            <person name="Walter F."/>
            <person name="Albersmeier A."/>
            <person name="Kalinowski J."/>
            <person name="Ruckert C."/>
        </authorList>
    </citation>
    <scope>NUCLEOTIDE SEQUENCE</scope>
    <source>
        <strain evidence="8">CCM 8606</strain>
    </source>
</reference>
<dbReference type="NCBIfam" id="TIGR02487">
    <property type="entry name" value="NrdD"/>
    <property type="match status" value="1"/>
</dbReference>
<dbReference type="GO" id="GO:0005524">
    <property type="term" value="F:ATP binding"/>
    <property type="evidence" value="ECO:0007669"/>
    <property type="project" value="UniProtKB-UniRule"/>
</dbReference>
<keyword evidence="9" id="KW-1185">Reference proteome</keyword>
<dbReference type="GO" id="GO:0009265">
    <property type="term" value="P:2'-deoxyribonucleotide biosynthetic process"/>
    <property type="evidence" value="ECO:0007669"/>
    <property type="project" value="TreeGrafter"/>
</dbReference>
<reference evidence="8" key="2">
    <citation type="submission" date="2020-09" db="EMBL/GenBank/DDBJ databases">
        <authorList>
            <person name="Sun Q."/>
            <person name="Sedlacek I."/>
        </authorList>
    </citation>
    <scope>NUCLEOTIDE SEQUENCE</scope>
    <source>
        <strain evidence="8">CCM 8606</strain>
    </source>
</reference>
<feature type="modified residue" description="Glycine radical" evidence="5">
    <location>
        <position position="805"/>
    </location>
</feature>
<dbReference type="GO" id="GO:0004748">
    <property type="term" value="F:ribonucleoside-diphosphate reductase activity, thioredoxin disulfide as acceptor"/>
    <property type="evidence" value="ECO:0007669"/>
    <property type="project" value="TreeGrafter"/>
</dbReference>
<feature type="domain" description="ATP-cone" evidence="7">
    <location>
        <begin position="74"/>
        <end position="169"/>
    </location>
</feature>